<dbReference type="AlphaFoldDB" id="A0A0U3F2Z0"/>
<evidence type="ECO:0000256" key="2">
    <source>
        <dbReference type="ARBA" id="ARBA00023239"/>
    </source>
</evidence>
<keyword evidence="2 3" id="KW-0456">Lyase</keyword>
<feature type="binding site" evidence="3">
    <location>
        <begin position="109"/>
        <end position="110"/>
    </location>
    <ligand>
        <name>substrate</name>
    </ligand>
</feature>
<proteinExistence type="inferred from homology"/>
<dbReference type="KEGG" id="iis:EYM_05875"/>
<dbReference type="PATRIC" id="fig|940295.4.peg.1130"/>
<dbReference type="SUPFAM" id="SSF53850">
    <property type="entry name" value="Periplasmic binding protein-like II"/>
    <property type="match status" value="1"/>
</dbReference>
<comment type="catalytic activity">
    <reaction evidence="3">
        <text>cyclic dehypoxanthinylfutalosinate = 1,4-dihydroxy-6-naphthoate + dihydroxyacetone</text>
        <dbReference type="Rhea" id="RHEA:33087"/>
        <dbReference type="ChEBI" id="CHEBI:16016"/>
        <dbReference type="ChEBI" id="CHEBI:64254"/>
        <dbReference type="ChEBI" id="CHEBI:64270"/>
        <dbReference type="EC" id="4.1.99.29"/>
    </reaction>
</comment>
<dbReference type="InterPro" id="IPR030869">
    <property type="entry name" value="MqnD"/>
</dbReference>
<evidence type="ECO:0000313" key="4">
    <source>
        <dbReference type="EMBL" id="ALU11893.1"/>
    </source>
</evidence>
<keyword evidence="5" id="KW-1185">Reference proteome</keyword>
<dbReference type="GO" id="GO:0009234">
    <property type="term" value="P:menaquinone biosynthetic process"/>
    <property type="evidence" value="ECO:0007669"/>
    <property type="project" value="UniProtKB-UniRule"/>
</dbReference>
<reference evidence="4 5" key="1">
    <citation type="submission" date="2013-11" db="EMBL/GenBank/DDBJ databases">
        <title>Comparative genomics of Ignicoccus.</title>
        <authorList>
            <person name="Podar M."/>
        </authorList>
    </citation>
    <scope>NUCLEOTIDE SEQUENCE [LARGE SCALE GENOMIC DNA]</scope>
    <source>
        <strain evidence="4 5">DSM 13165</strain>
    </source>
</reference>
<dbReference type="CDD" id="cd13636">
    <property type="entry name" value="PBP2_Af1704"/>
    <property type="match status" value="1"/>
</dbReference>
<protein>
    <recommendedName>
        <fullName evidence="3">1,4-dihydroxy-6-naphtoate synthase</fullName>
        <ecNumber evidence="3">4.1.99.29</ecNumber>
    </recommendedName>
    <alternativeName>
        <fullName evidence="3">Menaquinone biosynthetic enzyme MqnD</fullName>
    </alternativeName>
</protein>
<sequence>MKVKVGHSPDPDDAFMFYPIKKKLIDLRGYEVEEVVEDIETLNALAFKGEVDVTAVSAHAYAYVSDKYDVLASGASMGKGYGPVVVAREELHLEDLKGKRVAIPGKYTTAALLSRLYLPEVEYVVIKFDEIPKSVLEGEVDAGVLIHEGQITYSELGLKKVIDLGEAWYEETGLPTPLGLDVAKREISSDWAKIWREAVEYSLNHPKEALEYALPFARGLSEDLVERFVRMYVNEYTIDMGEEGEEALRELYKRAHEKGLIPSLPEFRVVR</sequence>
<dbReference type="STRING" id="940295.EYM_05875"/>
<comment type="function">
    <text evidence="3">Catalyzes the conversion of cyclic dehypoxanthine futalosine (cyclic DHFL) into 1,4-dihydroxy-6-naphthoate, a step in the biosynthesis of menaquinone (MK, vitamin K2).</text>
</comment>
<dbReference type="PANTHER" id="PTHR37167">
    <property type="entry name" value="1,4-DIHYDROXY-6-NAPHTOATE SYNTHASE"/>
    <property type="match status" value="1"/>
</dbReference>
<evidence type="ECO:0000256" key="1">
    <source>
        <dbReference type="ARBA" id="ARBA00022428"/>
    </source>
</evidence>
<dbReference type="EMBL" id="CP006867">
    <property type="protein sequence ID" value="ALU11893.1"/>
    <property type="molecule type" value="Genomic_DNA"/>
</dbReference>
<dbReference type="InterPro" id="IPR003773">
    <property type="entry name" value="Menaquinone_biosynth"/>
</dbReference>
<gene>
    <name evidence="3" type="primary">mqnD</name>
    <name evidence="4" type="ORF">EYM_05875</name>
</gene>
<dbReference type="Pfam" id="PF02621">
    <property type="entry name" value="VitK2_biosynth"/>
    <property type="match status" value="1"/>
</dbReference>
<dbReference type="EC" id="4.1.99.29" evidence="3"/>
<evidence type="ECO:0000313" key="5">
    <source>
        <dbReference type="Proteomes" id="UP000060778"/>
    </source>
</evidence>
<dbReference type="PANTHER" id="PTHR37167:SF1">
    <property type="entry name" value="1,4-DIHYDROXY-6-NAPHTOATE SYNTHASE"/>
    <property type="match status" value="1"/>
</dbReference>
<comment type="pathway">
    <text evidence="3">Quinol/quinone metabolism; menaquinone biosynthesis.</text>
</comment>
<accession>A0A0U3F2Z0</accession>
<dbReference type="GO" id="GO:0016830">
    <property type="term" value="F:carbon-carbon lyase activity"/>
    <property type="evidence" value="ECO:0007669"/>
    <property type="project" value="UniProtKB-UniRule"/>
</dbReference>
<keyword evidence="1 3" id="KW-0474">Menaquinone biosynthesis</keyword>
<dbReference type="OrthoDB" id="49741at2157"/>
<feature type="active site" description="Proton acceptor" evidence="3">
    <location>
        <position position="147"/>
    </location>
</feature>
<dbReference type="UniPathway" id="UPA00079"/>
<dbReference type="Gene3D" id="3.40.190.10">
    <property type="entry name" value="Periplasmic binding protein-like II"/>
    <property type="match status" value="2"/>
</dbReference>
<comment type="similarity">
    <text evidence="3">Belongs to the MqnA/MqnD family. MqnD subfamily.</text>
</comment>
<name>A0A0U3F2Z0_9CREN</name>
<evidence type="ECO:0000256" key="3">
    <source>
        <dbReference type="HAMAP-Rule" id="MF_00996"/>
    </source>
</evidence>
<dbReference type="HAMAP" id="MF_00996">
    <property type="entry name" value="MqnD"/>
    <property type="match status" value="1"/>
</dbReference>
<dbReference type="Proteomes" id="UP000060778">
    <property type="component" value="Chromosome"/>
</dbReference>
<organism evidence="4 5">
    <name type="scientific">Ignicoccus islandicus DSM 13165</name>
    <dbReference type="NCBI Taxonomy" id="940295"/>
    <lineage>
        <taxon>Archaea</taxon>
        <taxon>Thermoproteota</taxon>
        <taxon>Thermoprotei</taxon>
        <taxon>Desulfurococcales</taxon>
        <taxon>Desulfurococcaceae</taxon>
        <taxon>Ignicoccus</taxon>
    </lineage>
</organism>
<comment type="caution">
    <text evidence="3">Lacks conserved residue(s) required for the propagation of feature annotation.</text>
</comment>